<evidence type="ECO:0000313" key="3">
    <source>
        <dbReference type="Proteomes" id="UP000403266"/>
    </source>
</evidence>
<dbReference type="PROSITE" id="PS50943">
    <property type="entry name" value="HTH_CROC1"/>
    <property type="match status" value="1"/>
</dbReference>
<dbReference type="Pfam" id="PF01381">
    <property type="entry name" value="HTH_3"/>
    <property type="match status" value="1"/>
</dbReference>
<dbReference type="RefSeq" id="WP_152710971.1">
    <property type="nucleotide sequence ID" value="NZ_VOSJ01000021.1"/>
</dbReference>
<keyword evidence="3" id="KW-1185">Reference proteome</keyword>
<proteinExistence type="predicted"/>
<organism evidence="2 3">
    <name type="scientific">Microvirga tunisiensis</name>
    <dbReference type="NCBI Taxonomy" id="2108360"/>
    <lineage>
        <taxon>Bacteria</taxon>
        <taxon>Pseudomonadati</taxon>
        <taxon>Pseudomonadota</taxon>
        <taxon>Alphaproteobacteria</taxon>
        <taxon>Hyphomicrobiales</taxon>
        <taxon>Methylobacteriaceae</taxon>
        <taxon>Microvirga</taxon>
    </lineage>
</organism>
<feature type="domain" description="HTH cro/C1-type" evidence="1">
    <location>
        <begin position="21"/>
        <end position="74"/>
    </location>
</feature>
<name>A0A5N7MMZ8_9HYPH</name>
<dbReference type="Proteomes" id="UP000403266">
    <property type="component" value="Unassembled WGS sequence"/>
</dbReference>
<dbReference type="Gene3D" id="1.10.260.40">
    <property type="entry name" value="lambda repressor-like DNA-binding domains"/>
    <property type="match status" value="1"/>
</dbReference>
<sequence length="79" mass="8973">MKAAYEFIRTGAARQALHAAQNARKKAGLTQIQLEKRLRTYKGYVSKYESGERELTLRELLEIAEALNVDPLSLIKPNQ</sequence>
<dbReference type="SMART" id="SM00530">
    <property type="entry name" value="HTH_XRE"/>
    <property type="match status" value="1"/>
</dbReference>
<accession>A0A5N7MMZ8</accession>
<dbReference type="EMBL" id="VOSK01000022">
    <property type="protein sequence ID" value="MPR25366.1"/>
    <property type="molecule type" value="Genomic_DNA"/>
</dbReference>
<dbReference type="InterPro" id="IPR001387">
    <property type="entry name" value="Cro/C1-type_HTH"/>
</dbReference>
<gene>
    <name evidence="2" type="ORF">FS320_08990</name>
</gene>
<evidence type="ECO:0000259" key="1">
    <source>
        <dbReference type="PROSITE" id="PS50943"/>
    </source>
</evidence>
<reference evidence="2 3" key="1">
    <citation type="journal article" date="2019" name="Syst. Appl. Microbiol.">
        <title>Microvirga tunisiensis sp. nov., a root nodule symbiotic bacterium isolated from Lupinus micranthus and L. luteus grown in Northern Tunisia.</title>
        <authorList>
            <person name="Msaddak A."/>
            <person name="Rejili M."/>
            <person name="Duran D."/>
            <person name="Mars M."/>
            <person name="Palacios J.M."/>
            <person name="Ruiz-Argueso T."/>
            <person name="Rey L."/>
            <person name="Imperial J."/>
        </authorList>
    </citation>
    <scope>NUCLEOTIDE SEQUENCE [LARGE SCALE GENOMIC DNA]</scope>
    <source>
        <strain evidence="2 3">Lmie10</strain>
    </source>
</reference>
<dbReference type="SUPFAM" id="SSF47413">
    <property type="entry name" value="lambda repressor-like DNA-binding domains"/>
    <property type="match status" value="1"/>
</dbReference>
<dbReference type="CDD" id="cd00093">
    <property type="entry name" value="HTH_XRE"/>
    <property type="match status" value="1"/>
</dbReference>
<dbReference type="AlphaFoldDB" id="A0A5N7MMZ8"/>
<evidence type="ECO:0000313" key="2">
    <source>
        <dbReference type="EMBL" id="MPR25366.1"/>
    </source>
</evidence>
<protein>
    <submittedName>
        <fullName evidence="2">Helix-turn-helix transcriptional regulator</fullName>
    </submittedName>
</protein>
<comment type="caution">
    <text evidence="2">The sequence shown here is derived from an EMBL/GenBank/DDBJ whole genome shotgun (WGS) entry which is preliminary data.</text>
</comment>
<dbReference type="InterPro" id="IPR010982">
    <property type="entry name" value="Lambda_DNA-bd_dom_sf"/>
</dbReference>
<dbReference type="GO" id="GO:0003677">
    <property type="term" value="F:DNA binding"/>
    <property type="evidence" value="ECO:0007669"/>
    <property type="project" value="InterPro"/>
</dbReference>